<organism evidence="1">
    <name type="scientific">marine sediment metagenome</name>
    <dbReference type="NCBI Taxonomy" id="412755"/>
    <lineage>
        <taxon>unclassified sequences</taxon>
        <taxon>metagenomes</taxon>
        <taxon>ecological metagenomes</taxon>
    </lineage>
</organism>
<protein>
    <submittedName>
        <fullName evidence="1">Uncharacterized protein</fullName>
    </submittedName>
</protein>
<gene>
    <name evidence="1" type="ORF">LCGC14_1073000</name>
</gene>
<comment type="caution">
    <text evidence="1">The sequence shown here is derived from an EMBL/GenBank/DDBJ whole genome shotgun (WGS) entry which is preliminary data.</text>
</comment>
<reference evidence="1" key="1">
    <citation type="journal article" date="2015" name="Nature">
        <title>Complex archaea that bridge the gap between prokaryotes and eukaryotes.</title>
        <authorList>
            <person name="Spang A."/>
            <person name="Saw J.H."/>
            <person name="Jorgensen S.L."/>
            <person name="Zaremba-Niedzwiedzka K."/>
            <person name="Martijn J."/>
            <person name="Lind A.E."/>
            <person name="van Eijk R."/>
            <person name="Schleper C."/>
            <person name="Guy L."/>
            <person name="Ettema T.J."/>
        </authorList>
    </citation>
    <scope>NUCLEOTIDE SEQUENCE</scope>
</reference>
<dbReference type="EMBL" id="LAZR01004636">
    <property type="protein sequence ID" value="KKN06870.1"/>
    <property type="molecule type" value="Genomic_DNA"/>
</dbReference>
<accession>A0A0F9MHK1</accession>
<name>A0A0F9MHK1_9ZZZZ</name>
<proteinExistence type="predicted"/>
<evidence type="ECO:0000313" key="1">
    <source>
        <dbReference type="EMBL" id="KKN06870.1"/>
    </source>
</evidence>
<dbReference type="AlphaFoldDB" id="A0A0F9MHK1"/>
<sequence>MTKTILKGYTKDNIQVITADITSWDKEAIENLKAEIQKGPIGRKFGELTFC</sequence>